<evidence type="ECO:0000259" key="2">
    <source>
        <dbReference type="Pfam" id="PF13399"/>
    </source>
</evidence>
<reference evidence="4" key="1">
    <citation type="journal article" date="2019" name="Int. J. Syst. Evol. Microbiol.">
        <title>The Global Catalogue of Microorganisms (GCM) 10K type strain sequencing project: providing services to taxonomists for standard genome sequencing and annotation.</title>
        <authorList>
            <consortium name="The Broad Institute Genomics Platform"/>
            <consortium name="The Broad Institute Genome Sequencing Center for Infectious Disease"/>
            <person name="Wu L."/>
            <person name="Ma J."/>
        </authorList>
    </citation>
    <scope>NUCLEOTIDE SEQUENCE [LARGE SCALE GENOMIC DNA]</scope>
    <source>
        <strain evidence="4">JCM 16902</strain>
    </source>
</reference>
<accession>A0ABP7AII2</accession>
<dbReference type="Gene3D" id="3.30.70.2390">
    <property type="match status" value="1"/>
</dbReference>
<dbReference type="Pfam" id="PF13399">
    <property type="entry name" value="LytR_C"/>
    <property type="match status" value="1"/>
</dbReference>
<proteinExistence type="predicted"/>
<protein>
    <recommendedName>
        <fullName evidence="2">LytR/CpsA/Psr regulator C-terminal domain-containing protein</fullName>
    </recommendedName>
</protein>
<keyword evidence="1" id="KW-0472">Membrane</keyword>
<sequence>MGSSTHVPTREERARRRRRRQGLTFTALFLGVLLAGVGALGNSLGWWVVTAPGRNRPVCPEQTVSRPNQTSVNVYNGTDRRGLAGAVADELRRRKFRVVDVANARDGAQTIAVTVRYGSGDKVLARTVARQFPGRVKLLPDGRARDDHSVDVVIGKRYKAMRERTQAAAAIAAGPTPRGCRISTDSSV</sequence>
<dbReference type="EMBL" id="BAAAZO010000011">
    <property type="protein sequence ID" value="GAA3633068.1"/>
    <property type="molecule type" value="Genomic_DNA"/>
</dbReference>
<dbReference type="InterPro" id="IPR027381">
    <property type="entry name" value="LytR/CpsA/Psr_C"/>
</dbReference>
<comment type="caution">
    <text evidence="3">The sequence shown here is derived from an EMBL/GenBank/DDBJ whole genome shotgun (WGS) entry which is preliminary data.</text>
</comment>
<keyword evidence="1" id="KW-1133">Transmembrane helix</keyword>
<feature type="transmembrane region" description="Helical" evidence="1">
    <location>
        <begin position="23"/>
        <end position="49"/>
    </location>
</feature>
<dbReference type="Proteomes" id="UP001501074">
    <property type="component" value="Unassembled WGS sequence"/>
</dbReference>
<organism evidence="3 4">
    <name type="scientific">Kineosporia mesophila</name>
    <dbReference type="NCBI Taxonomy" id="566012"/>
    <lineage>
        <taxon>Bacteria</taxon>
        <taxon>Bacillati</taxon>
        <taxon>Actinomycetota</taxon>
        <taxon>Actinomycetes</taxon>
        <taxon>Kineosporiales</taxon>
        <taxon>Kineosporiaceae</taxon>
        <taxon>Kineosporia</taxon>
    </lineage>
</organism>
<feature type="domain" description="LytR/CpsA/Psr regulator C-terminal" evidence="2">
    <location>
        <begin position="69"/>
        <end position="158"/>
    </location>
</feature>
<evidence type="ECO:0000256" key="1">
    <source>
        <dbReference type="SAM" id="Phobius"/>
    </source>
</evidence>
<name>A0ABP7AII2_9ACTN</name>
<evidence type="ECO:0000313" key="4">
    <source>
        <dbReference type="Proteomes" id="UP001501074"/>
    </source>
</evidence>
<dbReference type="RefSeq" id="WP_231483861.1">
    <property type="nucleotide sequence ID" value="NZ_BAAAZO010000011.1"/>
</dbReference>
<keyword evidence="4" id="KW-1185">Reference proteome</keyword>
<evidence type="ECO:0000313" key="3">
    <source>
        <dbReference type="EMBL" id="GAA3633068.1"/>
    </source>
</evidence>
<gene>
    <name evidence="3" type="ORF">GCM10022223_59270</name>
</gene>
<keyword evidence="1" id="KW-0812">Transmembrane</keyword>